<dbReference type="InterPro" id="IPR017853">
    <property type="entry name" value="GH"/>
</dbReference>
<dbReference type="GO" id="GO:0004556">
    <property type="term" value="F:alpha-amylase activity"/>
    <property type="evidence" value="ECO:0007669"/>
    <property type="project" value="TreeGrafter"/>
</dbReference>
<evidence type="ECO:0000259" key="2">
    <source>
        <dbReference type="Pfam" id="PF00128"/>
    </source>
</evidence>
<dbReference type="SUPFAM" id="SSF51011">
    <property type="entry name" value="Glycosyl hydrolase domain"/>
    <property type="match status" value="1"/>
</dbReference>
<protein>
    <submittedName>
        <fullName evidence="3">Alpha amylase catalytic subunit</fullName>
    </submittedName>
</protein>
<feature type="compositionally biased region" description="Pro residues" evidence="1">
    <location>
        <begin position="45"/>
        <end position="58"/>
    </location>
</feature>
<feature type="domain" description="Glycosyl hydrolase family 13 catalytic" evidence="2">
    <location>
        <begin position="1"/>
        <end position="280"/>
    </location>
</feature>
<dbReference type="PANTHER" id="PTHR10357">
    <property type="entry name" value="ALPHA-AMYLASE FAMILY MEMBER"/>
    <property type="match status" value="1"/>
</dbReference>
<dbReference type="AlphaFoldDB" id="A0A560E2F6"/>
<dbReference type="SUPFAM" id="SSF51445">
    <property type="entry name" value="(Trans)glycosidases"/>
    <property type="match status" value="1"/>
</dbReference>
<sequence>MNWRNPQVRAAIAEVMRFWLDRGVDGFRVDASAVLIKDVLLRDNPPNPDAAGKPPPQRHTPVFTDDRPETMNCIEFIREVIDSYPARLLCGEFQGETDRIGHFYGTERPRLHLPLNVALLDASWEALSLQAAIDAYFNALPEHAWPVWVVGGHDKQRVASKIGEAQMRVLAMLLMTLRGTPFFYMGDEIGRKRVSIPSDQVRDPFEKLVPGFGLCRDPERAPMRWDDSPHGGFTTGIPWLPLELDCGLNVTAQQSDDHSILMLFRGLIALRQEQECLRQGRYVPLRSRDDVLAYKRTSATNEILVALNISAEPRKWHWQGRYRLLMSTYLDRSAQTLPETSILLRPNEGVVIAIDIG</sequence>
<reference evidence="3 4" key="1">
    <citation type="submission" date="2019-06" db="EMBL/GenBank/DDBJ databases">
        <title>Genomic Encyclopedia of Type Strains, Phase IV (KMG-V): Genome sequencing to study the core and pangenomes of soil and plant-associated prokaryotes.</title>
        <authorList>
            <person name="Whitman W."/>
        </authorList>
    </citation>
    <scope>NUCLEOTIDE SEQUENCE [LARGE SCALE GENOMIC DNA]</scope>
    <source>
        <strain evidence="3 4">BR 510</strain>
    </source>
</reference>
<keyword evidence="4" id="KW-1185">Reference proteome</keyword>
<feature type="region of interest" description="Disordered" evidence="1">
    <location>
        <begin position="45"/>
        <end position="65"/>
    </location>
</feature>
<dbReference type="InterPro" id="IPR006047">
    <property type="entry name" value="GH13_cat_dom"/>
</dbReference>
<dbReference type="Proteomes" id="UP000319949">
    <property type="component" value="Unassembled WGS sequence"/>
</dbReference>
<dbReference type="PANTHER" id="PTHR10357:SF179">
    <property type="entry name" value="NEUTRAL AND BASIC AMINO ACID TRANSPORT PROTEIN RBAT"/>
    <property type="match status" value="1"/>
</dbReference>
<evidence type="ECO:0000313" key="4">
    <source>
        <dbReference type="Proteomes" id="UP000319949"/>
    </source>
</evidence>
<name>A0A560E2F6_9BRAD</name>
<accession>A0A560E2F6</accession>
<organism evidence="3 4">
    <name type="scientific">Bradyrhizobium stylosanthis</name>
    <dbReference type="NCBI Taxonomy" id="1803665"/>
    <lineage>
        <taxon>Bacteria</taxon>
        <taxon>Pseudomonadati</taxon>
        <taxon>Pseudomonadota</taxon>
        <taxon>Alphaproteobacteria</taxon>
        <taxon>Hyphomicrobiales</taxon>
        <taxon>Nitrobacteraceae</taxon>
        <taxon>Bradyrhizobium</taxon>
    </lineage>
</organism>
<dbReference type="GO" id="GO:0009313">
    <property type="term" value="P:oligosaccharide catabolic process"/>
    <property type="evidence" value="ECO:0007669"/>
    <property type="project" value="TreeGrafter"/>
</dbReference>
<dbReference type="Gene3D" id="2.60.40.1180">
    <property type="entry name" value="Golgi alpha-mannosidase II"/>
    <property type="match status" value="1"/>
</dbReference>
<dbReference type="EMBL" id="VITK01000002">
    <property type="protein sequence ID" value="TWB03564.1"/>
    <property type="molecule type" value="Genomic_DNA"/>
</dbReference>
<dbReference type="Pfam" id="PF00128">
    <property type="entry name" value="Alpha-amylase"/>
    <property type="match status" value="1"/>
</dbReference>
<comment type="caution">
    <text evidence="3">The sequence shown here is derived from an EMBL/GenBank/DDBJ whole genome shotgun (WGS) entry which is preliminary data.</text>
</comment>
<gene>
    <name evidence="3" type="ORF">FBZ96_10235</name>
</gene>
<dbReference type="Gene3D" id="3.20.20.80">
    <property type="entry name" value="Glycosidases"/>
    <property type="match status" value="1"/>
</dbReference>
<evidence type="ECO:0000313" key="3">
    <source>
        <dbReference type="EMBL" id="TWB03564.1"/>
    </source>
</evidence>
<evidence type="ECO:0000256" key="1">
    <source>
        <dbReference type="SAM" id="MobiDB-lite"/>
    </source>
</evidence>
<proteinExistence type="predicted"/>
<dbReference type="InterPro" id="IPR013780">
    <property type="entry name" value="Glyco_hydro_b"/>
</dbReference>
<dbReference type="STRING" id="1803665.GCA_001641335_02482"/>